<keyword evidence="2" id="KW-1185">Reference proteome</keyword>
<evidence type="ECO:0000313" key="2">
    <source>
        <dbReference type="Proteomes" id="UP000021315"/>
    </source>
</evidence>
<accession>A0A080MC37</accession>
<protein>
    <submittedName>
        <fullName evidence="1">Uncharacterized protein</fullName>
    </submittedName>
</protein>
<proteinExistence type="predicted"/>
<gene>
    <name evidence="1" type="ORF">AW06_004337</name>
</gene>
<comment type="caution">
    <text evidence="1">The sequence shown here is derived from an EMBL/GenBank/DDBJ whole genome shotgun (WGS) entry which is preliminary data.</text>
</comment>
<evidence type="ECO:0000313" key="1">
    <source>
        <dbReference type="EMBL" id="KFB74714.1"/>
    </source>
</evidence>
<reference evidence="1" key="1">
    <citation type="submission" date="2014-02" db="EMBL/GenBank/DDBJ databases">
        <title>Expanding our view of genomic diversity in Candidatus Accumulibacter clades.</title>
        <authorList>
            <person name="Skennerton C.T."/>
            <person name="Barr J.J."/>
            <person name="Slater F.R."/>
            <person name="Bond P.L."/>
            <person name="Tyson G.W."/>
        </authorList>
    </citation>
    <scope>NUCLEOTIDE SEQUENCE [LARGE SCALE GENOMIC DNA]</scope>
</reference>
<organism evidence="1 2">
    <name type="scientific">Candidatus Accumulibacter cognatus</name>
    <dbReference type="NCBI Taxonomy" id="2954383"/>
    <lineage>
        <taxon>Bacteria</taxon>
        <taxon>Pseudomonadati</taxon>
        <taxon>Pseudomonadota</taxon>
        <taxon>Betaproteobacteria</taxon>
        <taxon>Candidatus Accumulibacter</taxon>
    </lineage>
</organism>
<dbReference type="AlphaFoldDB" id="A0A080MC37"/>
<name>A0A080MC37_9PROT</name>
<dbReference type="EMBL" id="JDST02000139">
    <property type="protein sequence ID" value="KFB74714.1"/>
    <property type="molecule type" value="Genomic_DNA"/>
</dbReference>
<sequence>MVAGGACPLTDPAMWAARMLDAPRRHGRGDGLDHRVLRRRHDEYRAGGCQSLFLVRQREQAVVTDALETGRQGMLQKTVDKLARLDNQLAGFLTWELQSVWKITD</sequence>
<dbReference type="Proteomes" id="UP000021315">
    <property type="component" value="Unassembled WGS sequence"/>
</dbReference>